<dbReference type="KEGG" id="chk:D4L85_23355"/>
<evidence type="ECO:0000313" key="2">
    <source>
        <dbReference type="Proteomes" id="UP000266183"/>
    </source>
</evidence>
<dbReference type="AlphaFoldDB" id="A0A385SR63"/>
<accession>A0A385SR63</accession>
<dbReference type="RefSeq" id="WP_119756579.1">
    <property type="nucleotide sequence ID" value="NZ_CP032382.1"/>
</dbReference>
<name>A0A385SR63_9BACT</name>
<evidence type="ECO:0000313" key="1">
    <source>
        <dbReference type="EMBL" id="AYB33342.1"/>
    </source>
</evidence>
<keyword evidence="2" id="KW-1185">Reference proteome</keyword>
<protein>
    <submittedName>
        <fullName evidence="1">Uncharacterized protein</fullName>
    </submittedName>
</protein>
<sequence>MYWEEKIERLKKTTDPKDFRDPFTEGLDILKKIHDRFLTTYTLDYNEGFQNWPDGLKDKEKVKELLPPHLHWELTVLDPKQNYWIVLAEALPGKTARVYDAKPAVILTLVSLWQVDFYIGDKKYNWLVHFKRSPDNVAIYKASPATTPWDALKAP</sequence>
<dbReference type="EMBL" id="CP032382">
    <property type="protein sequence ID" value="AYB33342.1"/>
    <property type="molecule type" value="Genomic_DNA"/>
</dbReference>
<organism evidence="1 2">
    <name type="scientific">Chryseolinea soli</name>
    <dbReference type="NCBI Taxonomy" id="2321403"/>
    <lineage>
        <taxon>Bacteria</taxon>
        <taxon>Pseudomonadati</taxon>
        <taxon>Bacteroidota</taxon>
        <taxon>Cytophagia</taxon>
        <taxon>Cytophagales</taxon>
        <taxon>Fulvivirgaceae</taxon>
        <taxon>Chryseolinea</taxon>
    </lineage>
</organism>
<proteinExistence type="predicted"/>
<reference evidence="2" key="1">
    <citation type="submission" date="2018-09" db="EMBL/GenBank/DDBJ databases">
        <title>Chryseolinea sp. KIS68-18 isolated from soil.</title>
        <authorList>
            <person name="Weon H.-Y."/>
            <person name="Kwon S.-W."/>
            <person name="Lee S.A."/>
        </authorList>
    </citation>
    <scope>NUCLEOTIDE SEQUENCE [LARGE SCALE GENOMIC DNA]</scope>
    <source>
        <strain evidence="2">KIS68-18</strain>
    </source>
</reference>
<dbReference type="OrthoDB" id="960291at2"/>
<gene>
    <name evidence="1" type="ORF">D4L85_23355</name>
</gene>
<dbReference type="Proteomes" id="UP000266183">
    <property type="component" value="Chromosome"/>
</dbReference>